<dbReference type="Pfam" id="PF00015">
    <property type="entry name" value="MCPsignal"/>
    <property type="match status" value="2"/>
</dbReference>
<protein>
    <submittedName>
        <fullName evidence="6">Methyl-accepting chemotaxis protein</fullName>
    </submittedName>
</protein>
<keyword evidence="4" id="KW-0175">Coiled coil</keyword>
<proteinExistence type="predicted"/>
<dbReference type="SUPFAM" id="SSF58104">
    <property type="entry name" value="Methyl-accepting chemotaxis protein (MCP) signaling domain"/>
    <property type="match status" value="2"/>
</dbReference>
<dbReference type="PROSITE" id="PS50111">
    <property type="entry name" value="CHEMOTAXIS_TRANSDUC_2"/>
    <property type="match status" value="2"/>
</dbReference>
<dbReference type="AlphaFoldDB" id="A0A6G7VGE5"/>
<evidence type="ECO:0000256" key="2">
    <source>
        <dbReference type="ARBA" id="ARBA00023224"/>
    </source>
</evidence>
<dbReference type="InterPro" id="IPR004089">
    <property type="entry name" value="MCPsignal_dom"/>
</dbReference>
<evidence type="ECO:0000313" key="7">
    <source>
        <dbReference type="Proteomes" id="UP000502699"/>
    </source>
</evidence>
<accession>A0A6G7VGE5</accession>
<evidence type="ECO:0000259" key="5">
    <source>
        <dbReference type="PROSITE" id="PS50111"/>
    </source>
</evidence>
<dbReference type="KEGG" id="cjap:GWK36_00115"/>
<dbReference type="GO" id="GO:0007165">
    <property type="term" value="P:signal transduction"/>
    <property type="evidence" value="ECO:0007669"/>
    <property type="project" value="UniProtKB-KW"/>
</dbReference>
<feature type="coiled-coil region" evidence="4">
    <location>
        <begin position="297"/>
        <end position="347"/>
    </location>
</feature>
<dbReference type="Proteomes" id="UP000502699">
    <property type="component" value="Chromosome"/>
</dbReference>
<keyword evidence="2 3" id="KW-0807">Transducer</keyword>
<sequence>MAAAREAEAQRKRARTLAKQQQVAERIAAATAQLASGINEAASAAEELKRAADQIASGAEEASGAAQESLRLVQEMAKGIALVENNANITLSKGEALVQAAARVREEVSVMVGNVVQAANRQIESVKMVSELEKQAAEIGDIVKAVGRIADQTNLLALNAAIEAARAGKHGKGFAVVADEVRTLAETSEKSAKQISELISQIQADVKAIASGINESTNLVQAEAEKGQTVNTLLEQIAVASHEVVTASEQVVGVARAANLAAQAMLKNSETIAAAAAEQSAAAEESAKTVAEQAHALSECEQAAQGLSELAEDLKSSTDVTKSAEDVASAAEELSSAVQEINRAAAQIMTAIEQIRRGASDQMRSAEDAVNQIKQVEQGVAASLDGGKLGVEKAEFGRQTIAEIRSTIAAMLAGTQRSIAISQECGRQIADLQTVARRIDKIVEAISIVSIQTNMLAVNGAIEAAHAGEYGKGFVVVSTDIRNLSHDSAQNADRIKDMVKSIQDQILLVASDLREIIAAALAETEKAKGILGFIATSENEVAEVHTAAEAIRHDATEVGTLVGQVKIGVEQISAAAIQAERSATEAASAATQQAQGAEQLAAAIEEIASLADELQSM</sequence>
<dbReference type="PANTHER" id="PTHR32089:SF112">
    <property type="entry name" value="LYSOZYME-LIKE PROTEIN-RELATED"/>
    <property type="match status" value="1"/>
</dbReference>
<gene>
    <name evidence="6" type="ORF">GWK36_00115</name>
</gene>
<dbReference type="Gene3D" id="1.10.287.950">
    <property type="entry name" value="Methyl-accepting chemotaxis protein"/>
    <property type="match status" value="2"/>
</dbReference>
<name>A0A6G7VGE5_9GAMM</name>
<evidence type="ECO:0000256" key="4">
    <source>
        <dbReference type="SAM" id="Coils"/>
    </source>
</evidence>
<dbReference type="SMART" id="SM00283">
    <property type="entry name" value="MA"/>
    <property type="match status" value="2"/>
</dbReference>
<dbReference type="EMBL" id="CP048029">
    <property type="protein sequence ID" value="QIK39022.1"/>
    <property type="molecule type" value="Genomic_DNA"/>
</dbReference>
<keyword evidence="7" id="KW-1185">Reference proteome</keyword>
<dbReference type="PANTHER" id="PTHR32089">
    <property type="entry name" value="METHYL-ACCEPTING CHEMOTAXIS PROTEIN MCPB"/>
    <property type="match status" value="1"/>
</dbReference>
<comment type="subcellular location">
    <subcellularLocation>
        <location evidence="1">Membrane</location>
    </subcellularLocation>
</comment>
<dbReference type="GO" id="GO:0016020">
    <property type="term" value="C:membrane"/>
    <property type="evidence" value="ECO:0007669"/>
    <property type="project" value="UniProtKB-SubCell"/>
</dbReference>
<dbReference type="GO" id="GO:0006935">
    <property type="term" value="P:chemotaxis"/>
    <property type="evidence" value="ECO:0007669"/>
    <property type="project" value="UniProtKB-ARBA"/>
</dbReference>
<feature type="domain" description="Methyl-accepting transducer" evidence="5">
    <location>
        <begin position="37"/>
        <end position="294"/>
    </location>
</feature>
<reference evidence="7" key="1">
    <citation type="submission" date="2020-01" db="EMBL/GenBank/DDBJ databases">
        <title>Caldichromatium gen. nov., sp. nov., a thermophilic purple sulfur bacterium member of the family Chromatiaceae isolated from Nakabusa hot spring, Japan.</title>
        <authorList>
            <person name="Saini M.K."/>
            <person name="Hanada S."/>
            <person name="Tank M."/>
        </authorList>
    </citation>
    <scope>NUCLEOTIDE SEQUENCE [LARGE SCALE GENOMIC DNA]</scope>
    <source>
        <strain evidence="7">No.7</strain>
    </source>
</reference>
<evidence type="ECO:0000256" key="1">
    <source>
        <dbReference type="ARBA" id="ARBA00004370"/>
    </source>
</evidence>
<organism evidence="6 7">
    <name type="scientific">Caldichromatium japonicum</name>
    <dbReference type="NCBI Taxonomy" id="2699430"/>
    <lineage>
        <taxon>Bacteria</taxon>
        <taxon>Pseudomonadati</taxon>
        <taxon>Pseudomonadota</taxon>
        <taxon>Gammaproteobacteria</taxon>
        <taxon>Chromatiales</taxon>
        <taxon>Chromatiaceae</taxon>
        <taxon>Caldichromatium</taxon>
    </lineage>
</organism>
<evidence type="ECO:0000313" key="6">
    <source>
        <dbReference type="EMBL" id="QIK39022.1"/>
    </source>
</evidence>
<evidence type="ECO:0000256" key="3">
    <source>
        <dbReference type="PROSITE-ProRule" id="PRU00284"/>
    </source>
</evidence>
<feature type="domain" description="Methyl-accepting transducer" evidence="5">
    <location>
        <begin position="337"/>
        <end position="608"/>
    </location>
</feature>